<reference evidence="1" key="1">
    <citation type="submission" date="2021-04" db="EMBL/GenBank/DDBJ databases">
        <title>Taxonomic assessment of Weissella genus.</title>
        <authorList>
            <person name="Fanelli F."/>
            <person name="Chieffi D."/>
            <person name="Dell'Aquila A."/>
            <person name="Gyu-Sung C."/>
            <person name="Franz C.M.A.P."/>
            <person name="Fusco V."/>
        </authorList>
    </citation>
    <scope>NUCLEOTIDE SEQUENCE</scope>
    <source>
        <strain evidence="1">LMG 25373</strain>
    </source>
</reference>
<evidence type="ECO:0000313" key="2">
    <source>
        <dbReference type="Proteomes" id="UP001057481"/>
    </source>
</evidence>
<gene>
    <name evidence="1" type="ORF">KAK10_02365</name>
</gene>
<dbReference type="Proteomes" id="UP001057481">
    <property type="component" value="Unassembled WGS sequence"/>
</dbReference>
<dbReference type="EMBL" id="JAGMVS010000039">
    <property type="protein sequence ID" value="MCM2436776.1"/>
    <property type="molecule type" value="Genomic_DNA"/>
</dbReference>
<protein>
    <submittedName>
        <fullName evidence="1">Uncharacterized protein</fullName>
    </submittedName>
</protein>
<evidence type="ECO:0000313" key="1">
    <source>
        <dbReference type="EMBL" id="MCM2436776.1"/>
    </source>
</evidence>
<organism evidence="1 2">
    <name type="scientific">Periweissella beninensis</name>
    <dbReference type="NCBI Taxonomy" id="504936"/>
    <lineage>
        <taxon>Bacteria</taxon>
        <taxon>Bacillati</taxon>
        <taxon>Bacillota</taxon>
        <taxon>Bacilli</taxon>
        <taxon>Lactobacillales</taxon>
        <taxon>Lactobacillaceae</taxon>
        <taxon>Periweissella</taxon>
    </lineage>
</organism>
<dbReference type="RefSeq" id="WP_205143263.1">
    <property type="nucleotide sequence ID" value="NZ_JAFBDN010000004.1"/>
</dbReference>
<sequence length="63" mass="7261">MQVIIKTTTENYLASQTTENNLAEVNALKVSYLTRWHKLVQLQTNQQNMINSDTLNEAYVQGF</sequence>
<accession>A0ABT0VG19</accession>
<name>A0ABT0VG19_9LACO</name>
<proteinExistence type="predicted"/>
<keyword evidence="2" id="KW-1185">Reference proteome</keyword>
<comment type="caution">
    <text evidence="1">The sequence shown here is derived from an EMBL/GenBank/DDBJ whole genome shotgun (WGS) entry which is preliminary data.</text>
</comment>